<evidence type="ECO:0000256" key="1">
    <source>
        <dbReference type="SAM" id="MobiDB-lite"/>
    </source>
</evidence>
<accession>A0A5E4CCV1</accession>
<gene>
    <name evidence="2" type="ORF">MONAX_5E010282</name>
</gene>
<name>A0A5E4CCV1_MARMO</name>
<organism evidence="2 3">
    <name type="scientific">Marmota monax</name>
    <name type="common">Woodchuck</name>
    <dbReference type="NCBI Taxonomy" id="9995"/>
    <lineage>
        <taxon>Eukaryota</taxon>
        <taxon>Metazoa</taxon>
        <taxon>Chordata</taxon>
        <taxon>Craniata</taxon>
        <taxon>Vertebrata</taxon>
        <taxon>Euteleostomi</taxon>
        <taxon>Mammalia</taxon>
        <taxon>Eutheria</taxon>
        <taxon>Euarchontoglires</taxon>
        <taxon>Glires</taxon>
        <taxon>Rodentia</taxon>
        <taxon>Sciuromorpha</taxon>
        <taxon>Sciuridae</taxon>
        <taxon>Xerinae</taxon>
        <taxon>Marmotini</taxon>
        <taxon>Marmota</taxon>
    </lineage>
</organism>
<feature type="region of interest" description="Disordered" evidence="1">
    <location>
        <begin position="54"/>
        <end position="113"/>
    </location>
</feature>
<dbReference type="EMBL" id="CABDUW010001117">
    <property type="protein sequence ID" value="VTJ78761.1"/>
    <property type="molecule type" value="Genomic_DNA"/>
</dbReference>
<proteinExistence type="predicted"/>
<protein>
    <submittedName>
        <fullName evidence="2">Uncharacterized protein</fullName>
    </submittedName>
</protein>
<sequence>MRFAPRVGDSLRCRRASRGCRGRKLVLPERRAVAYTRALARRPARLLHVAAAAAAPPPPPANASSLQLPPSAPPSPLAPKANPATDDQPPRSLSPATDCNSSPRDALAAELYS</sequence>
<reference evidence="2" key="1">
    <citation type="submission" date="2019-04" db="EMBL/GenBank/DDBJ databases">
        <authorList>
            <person name="Alioto T."/>
            <person name="Alioto T."/>
        </authorList>
    </citation>
    <scope>NUCLEOTIDE SEQUENCE [LARGE SCALE GENOMIC DNA]</scope>
</reference>
<evidence type="ECO:0000313" key="3">
    <source>
        <dbReference type="Proteomes" id="UP000335636"/>
    </source>
</evidence>
<dbReference type="AlphaFoldDB" id="A0A5E4CCV1"/>
<evidence type="ECO:0000313" key="2">
    <source>
        <dbReference type="EMBL" id="VTJ78761.1"/>
    </source>
</evidence>
<feature type="compositionally biased region" description="Polar residues" evidence="1">
    <location>
        <begin position="94"/>
        <end position="103"/>
    </location>
</feature>
<dbReference type="Proteomes" id="UP000335636">
    <property type="component" value="Unassembled WGS sequence"/>
</dbReference>
<comment type="caution">
    <text evidence="2">The sequence shown here is derived from an EMBL/GenBank/DDBJ whole genome shotgun (WGS) entry which is preliminary data.</text>
</comment>
<keyword evidence="3" id="KW-1185">Reference proteome</keyword>